<reference evidence="2" key="2">
    <citation type="submission" date="2023-04" db="EMBL/GenBank/DDBJ databases">
        <authorList>
            <person name="Bruccoleri R.E."/>
            <person name="Oakeley E.J."/>
            <person name="Faust A.-M."/>
            <person name="Dessus-Babus S."/>
            <person name="Altorfer M."/>
            <person name="Burckhardt D."/>
            <person name="Oertli M."/>
            <person name="Naumann U."/>
            <person name="Petersen F."/>
            <person name="Wong J."/>
        </authorList>
    </citation>
    <scope>NUCLEOTIDE SEQUENCE</scope>
    <source>
        <strain evidence="2">GSM-AAB239-AS_SAM_17_03QT</strain>
        <tissue evidence="2">Leaf</tissue>
    </source>
</reference>
<evidence type="ECO:0000256" key="1">
    <source>
        <dbReference type="SAM" id="MobiDB-lite"/>
    </source>
</evidence>
<dbReference type="EMBL" id="JANAVB010007090">
    <property type="protein sequence ID" value="KAJ6843678.1"/>
    <property type="molecule type" value="Genomic_DNA"/>
</dbReference>
<feature type="compositionally biased region" description="Basic and acidic residues" evidence="1">
    <location>
        <begin position="126"/>
        <end position="135"/>
    </location>
</feature>
<dbReference type="Proteomes" id="UP001140949">
    <property type="component" value="Unassembled WGS sequence"/>
</dbReference>
<evidence type="ECO:0000313" key="3">
    <source>
        <dbReference type="Proteomes" id="UP001140949"/>
    </source>
</evidence>
<keyword evidence="3" id="KW-1185">Reference proteome</keyword>
<protein>
    <submittedName>
        <fullName evidence="2">Uncharacterized protein</fullName>
    </submittedName>
</protein>
<gene>
    <name evidence="2" type="ORF">M6B38_296110</name>
</gene>
<name>A0AAX6HS87_IRIPA</name>
<proteinExistence type="predicted"/>
<reference evidence="2" key="1">
    <citation type="journal article" date="2023" name="GigaByte">
        <title>Genome assembly of the bearded iris, Iris pallida Lam.</title>
        <authorList>
            <person name="Bruccoleri R.E."/>
            <person name="Oakeley E.J."/>
            <person name="Faust A.M.E."/>
            <person name="Altorfer M."/>
            <person name="Dessus-Babus S."/>
            <person name="Burckhardt D."/>
            <person name="Oertli M."/>
            <person name="Naumann U."/>
            <person name="Petersen F."/>
            <person name="Wong J."/>
        </authorList>
    </citation>
    <scope>NUCLEOTIDE SEQUENCE</scope>
    <source>
        <strain evidence="2">GSM-AAB239-AS_SAM_17_03QT</strain>
    </source>
</reference>
<sequence length="135" mass="14805">MVIYMVASSVENCGAKEMIEVAFGGELVEDVGRSALWWSVMPLSRETVLMSGLEMLDMASNGPGVDRGWSSDGSVEWSRVGTEEVRVELWSDNVGGVARNRDEAMARRRRSSLSWLELDQSSAGGESDRKDGKSE</sequence>
<dbReference type="AlphaFoldDB" id="A0AAX6HS87"/>
<accession>A0AAX6HS87</accession>
<comment type="caution">
    <text evidence="2">The sequence shown here is derived from an EMBL/GenBank/DDBJ whole genome shotgun (WGS) entry which is preliminary data.</text>
</comment>
<evidence type="ECO:0000313" key="2">
    <source>
        <dbReference type="EMBL" id="KAJ6843678.1"/>
    </source>
</evidence>
<organism evidence="2 3">
    <name type="scientific">Iris pallida</name>
    <name type="common">Sweet iris</name>
    <dbReference type="NCBI Taxonomy" id="29817"/>
    <lineage>
        <taxon>Eukaryota</taxon>
        <taxon>Viridiplantae</taxon>
        <taxon>Streptophyta</taxon>
        <taxon>Embryophyta</taxon>
        <taxon>Tracheophyta</taxon>
        <taxon>Spermatophyta</taxon>
        <taxon>Magnoliopsida</taxon>
        <taxon>Liliopsida</taxon>
        <taxon>Asparagales</taxon>
        <taxon>Iridaceae</taxon>
        <taxon>Iridoideae</taxon>
        <taxon>Irideae</taxon>
        <taxon>Iris</taxon>
    </lineage>
</organism>
<feature type="region of interest" description="Disordered" evidence="1">
    <location>
        <begin position="101"/>
        <end position="135"/>
    </location>
</feature>